<name>A0A0S8G3Q3_UNCW3</name>
<feature type="domain" description="GS beta-grasp" evidence="4">
    <location>
        <begin position="16"/>
        <end position="99"/>
    </location>
</feature>
<reference evidence="6 7" key="1">
    <citation type="journal article" date="2015" name="Microbiome">
        <title>Genomic resolution of linkages in carbon, nitrogen, and sulfur cycling among widespread estuary sediment bacteria.</title>
        <authorList>
            <person name="Baker B.J."/>
            <person name="Lazar C.S."/>
            <person name="Teske A.P."/>
            <person name="Dick G.J."/>
        </authorList>
    </citation>
    <scope>NUCLEOTIDE SEQUENCE [LARGE SCALE GENOMIC DNA]</scope>
    <source>
        <strain evidence="6">SM23_60</strain>
    </source>
</reference>
<dbReference type="Gene3D" id="3.10.20.70">
    <property type="entry name" value="Glutamine synthetase, N-terminal domain"/>
    <property type="match status" value="1"/>
</dbReference>
<evidence type="ECO:0000313" key="7">
    <source>
        <dbReference type="Proteomes" id="UP000051096"/>
    </source>
</evidence>
<dbReference type="InterPro" id="IPR008146">
    <property type="entry name" value="Gln_synth_cat_dom"/>
</dbReference>
<organism evidence="6 7">
    <name type="scientific">candidate division WOR_3 bacterium SM23_60</name>
    <dbReference type="NCBI Taxonomy" id="1703780"/>
    <lineage>
        <taxon>Bacteria</taxon>
        <taxon>Bacteria division WOR-3</taxon>
    </lineage>
</organism>
<dbReference type="GO" id="GO:0016020">
    <property type="term" value="C:membrane"/>
    <property type="evidence" value="ECO:0007669"/>
    <property type="project" value="TreeGrafter"/>
</dbReference>
<dbReference type="AlphaFoldDB" id="A0A0S8G3Q3"/>
<dbReference type="SUPFAM" id="SSF54368">
    <property type="entry name" value="Glutamine synthetase, N-terminal domain"/>
    <property type="match status" value="1"/>
</dbReference>
<dbReference type="Pfam" id="PF03951">
    <property type="entry name" value="Gln-synt_N"/>
    <property type="match status" value="1"/>
</dbReference>
<dbReference type="PANTHER" id="PTHR43407:SF1">
    <property type="entry name" value="LENGSIN"/>
    <property type="match status" value="1"/>
</dbReference>
<dbReference type="EMBL" id="LJUO01000222">
    <property type="protein sequence ID" value="KPK67424.1"/>
    <property type="molecule type" value="Genomic_DNA"/>
</dbReference>
<comment type="similarity">
    <text evidence="1 2 3">Belongs to the glutamine synthetase family.</text>
</comment>
<dbReference type="Pfam" id="PF00120">
    <property type="entry name" value="Gln-synt_C"/>
    <property type="match status" value="1"/>
</dbReference>
<gene>
    <name evidence="6" type="ORF">AMJ87_13385</name>
</gene>
<dbReference type="Gene3D" id="3.30.590.10">
    <property type="entry name" value="Glutamine synthetase/guanido kinase, catalytic domain"/>
    <property type="match status" value="1"/>
</dbReference>
<dbReference type="PROSITE" id="PS51987">
    <property type="entry name" value="GS_CATALYTIC"/>
    <property type="match status" value="1"/>
</dbReference>
<dbReference type="PROSITE" id="PS51986">
    <property type="entry name" value="GS_BETA_GRASP"/>
    <property type="match status" value="1"/>
</dbReference>
<dbReference type="PANTHER" id="PTHR43407">
    <property type="entry name" value="GLUTAMINE SYNTHETASE"/>
    <property type="match status" value="1"/>
</dbReference>
<protein>
    <submittedName>
        <fullName evidence="6">Uncharacterized protein</fullName>
    </submittedName>
</protein>
<evidence type="ECO:0000256" key="3">
    <source>
        <dbReference type="RuleBase" id="RU000384"/>
    </source>
</evidence>
<evidence type="ECO:0000313" key="6">
    <source>
        <dbReference type="EMBL" id="KPK67424.1"/>
    </source>
</evidence>
<dbReference type="SUPFAM" id="SSF55931">
    <property type="entry name" value="Glutamine synthetase/guanido kinase"/>
    <property type="match status" value="1"/>
</dbReference>
<dbReference type="InterPro" id="IPR014746">
    <property type="entry name" value="Gln_synth/guanido_kin_cat_dom"/>
</dbReference>
<sequence>MKQTHIAQLNKKLHAAQTKFVDFKYASLTGGLHHITIPSERFEIVAHEGVGADGSSLPGYKAVEKGDMLLLPDLDTLFFDPFTEQKTASFLCSVHSPDTLKPFHRDTRHLARMAAQYVVKELNAQLFFQPEFEFYVFDNCDFGEGPGYNYYRIEPQAKDEYPSYPVRHRGGYHIGQPLDRHFDIRNAFVDVLSQCGIKTKYHHHEVGPKGQMEIELLFAPLLQCADSIFLAKYIFKCLSKQFKKYVSFMPKPLFNEPGSGLHLHQYLGSARKSLFYEAHGTYSLSALCLNYIAGILHHSRALCAFTNPSTNSYKRLIPGFEAPTYTDFGVGSRKTAIRLPKYLKNKKMMDIEYRIPDATANPYLALAAIAMAGIDGIIKKYKVDKREKLPTNVYEAIKALEDDHTFLMRGNVFSKDLIESWIEVKTKEFEEVHLRPHPHEFTLYFGV</sequence>
<dbReference type="GO" id="GO:0004356">
    <property type="term" value="F:glutamine synthetase activity"/>
    <property type="evidence" value="ECO:0007669"/>
    <property type="project" value="InterPro"/>
</dbReference>
<dbReference type="InterPro" id="IPR036651">
    <property type="entry name" value="Gln_synt_N_sf"/>
</dbReference>
<dbReference type="SMART" id="SM01230">
    <property type="entry name" value="Gln-synt_C"/>
    <property type="match status" value="1"/>
</dbReference>
<dbReference type="GO" id="GO:0006542">
    <property type="term" value="P:glutamine biosynthetic process"/>
    <property type="evidence" value="ECO:0007669"/>
    <property type="project" value="InterPro"/>
</dbReference>
<accession>A0A0S8G3Q3</accession>
<dbReference type="GO" id="GO:0005737">
    <property type="term" value="C:cytoplasm"/>
    <property type="evidence" value="ECO:0007669"/>
    <property type="project" value="TreeGrafter"/>
</dbReference>
<proteinExistence type="inferred from homology"/>
<evidence type="ECO:0000259" key="5">
    <source>
        <dbReference type="PROSITE" id="PS51987"/>
    </source>
</evidence>
<feature type="domain" description="GS catalytic" evidence="5">
    <location>
        <begin position="107"/>
        <end position="447"/>
    </location>
</feature>
<dbReference type="Proteomes" id="UP000051096">
    <property type="component" value="Unassembled WGS sequence"/>
</dbReference>
<dbReference type="InterPro" id="IPR008147">
    <property type="entry name" value="Gln_synt_N"/>
</dbReference>
<evidence type="ECO:0000259" key="4">
    <source>
        <dbReference type="PROSITE" id="PS51986"/>
    </source>
</evidence>
<evidence type="ECO:0000256" key="2">
    <source>
        <dbReference type="PROSITE-ProRule" id="PRU01330"/>
    </source>
</evidence>
<comment type="caution">
    <text evidence="6">The sequence shown here is derived from an EMBL/GenBank/DDBJ whole genome shotgun (WGS) entry which is preliminary data.</text>
</comment>
<dbReference type="PATRIC" id="fig|1703780.3.peg.2427"/>
<evidence type="ECO:0000256" key="1">
    <source>
        <dbReference type="ARBA" id="ARBA00009897"/>
    </source>
</evidence>